<reference evidence="3" key="1">
    <citation type="journal article" date="2019" name="bioRxiv">
        <title>Genomics, evolutionary history and diagnostics of the Alternaria alternata species group including apple and Asian pear pathotypes.</title>
        <authorList>
            <person name="Armitage A.D."/>
            <person name="Cockerton H.M."/>
            <person name="Sreenivasaprasad S."/>
            <person name="Woodhall J.W."/>
            <person name="Lane C.R."/>
            <person name="Harrison R.J."/>
            <person name="Clarkson J.P."/>
        </authorList>
    </citation>
    <scope>NUCLEOTIDE SEQUENCE [LARGE SCALE GENOMIC DNA]</scope>
    <source>
        <strain evidence="3">FERA 1177</strain>
    </source>
</reference>
<feature type="domain" description="Protein kinase" evidence="1">
    <location>
        <begin position="223"/>
        <end position="531"/>
    </location>
</feature>
<dbReference type="InterPro" id="IPR038305">
    <property type="entry name" value="HeLo_sf"/>
</dbReference>
<dbReference type="VEuPathDB" id="FungiDB:CC77DRAFT_928597"/>
<dbReference type="Pfam" id="PF24476">
    <property type="entry name" value="DUF7580"/>
    <property type="match status" value="1"/>
</dbReference>
<evidence type="ECO:0000313" key="2">
    <source>
        <dbReference type="EMBL" id="RYN73278.1"/>
    </source>
</evidence>
<dbReference type="AlphaFoldDB" id="A0A4Q4NCC7"/>
<dbReference type="Pfam" id="PF14479">
    <property type="entry name" value="HeLo"/>
    <property type="match status" value="1"/>
</dbReference>
<evidence type="ECO:0000259" key="1">
    <source>
        <dbReference type="PROSITE" id="PS50011"/>
    </source>
</evidence>
<dbReference type="Gene3D" id="1.10.510.10">
    <property type="entry name" value="Transferase(Phosphotransferase) domain 1"/>
    <property type="match status" value="1"/>
</dbReference>
<proteinExistence type="predicted"/>
<organism evidence="2 3">
    <name type="scientific">Alternaria alternata</name>
    <name type="common">Alternaria rot fungus</name>
    <name type="synonym">Torula alternata</name>
    <dbReference type="NCBI Taxonomy" id="5599"/>
    <lineage>
        <taxon>Eukaryota</taxon>
        <taxon>Fungi</taxon>
        <taxon>Dikarya</taxon>
        <taxon>Ascomycota</taxon>
        <taxon>Pezizomycotina</taxon>
        <taxon>Dothideomycetes</taxon>
        <taxon>Pleosporomycetidae</taxon>
        <taxon>Pleosporales</taxon>
        <taxon>Pleosporineae</taxon>
        <taxon>Pleosporaceae</taxon>
        <taxon>Alternaria</taxon>
        <taxon>Alternaria sect. Alternaria</taxon>
        <taxon>Alternaria alternata complex</taxon>
    </lineage>
</organism>
<dbReference type="Gene3D" id="1.20.120.1020">
    <property type="entry name" value="Prion-inhibition and propagation, HeLo domain"/>
    <property type="match status" value="1"/>
</dbReference>
<dbReference type="InterPro" id="IPR056002">
    <property type="entry name" value="DUF7580"/>
</dbReference>
<sequence>MVGVAETIISVAGLLAAFKGAVDGYLLIESIFDKDNGLRDLILDYDIERQKLKSWGDRFRVDAARQEDCLLHQEPEPIKRLMAEIFGRIEHFHKEAEKYLNAHQVSDHRVDYHTMANPPDNFNEHLRLHSHQVVAMSEAQMTKQQKKRVKWAIKNKEKFETVVQRLRKSNDDLLGLLTKSSIHAYTQALPAYVLANPHNAFDLQQAQGLTGPANDLIRQAARLKLLQSTTANSRDAVFIDSRFLTEITAVQSSRPIFIYDSIARTWTEWLDIEHTLSPTQKSHAQERIKSLSVMLHSAPESFHIAKCIGYRNDIDNPHRTGLVYRVPQNFGIAVPISLLDIIKRYREAPTPPLGDRFKLAQKLATTLMQLHTSDWLHKAFRSDNVLFFSGLAGSTTDPYVAGFEYARDMKMQSLGMRPNGQNSLDYYYHPDVVNGFSKTLDLYSLGVVLLEIAYWRPLRSKIPDEHATSLESIHRLFVESADQRLDAAVGSIYAGVVRTCLQRKLQDTALGAGFACAINTEIVLQLERCVA</sequence>
<dbReference type="GO" id="GO:0005524">
    <property type="term" value="F:ATP binding"/>
    <property type="evidence" value="ECO:0007669"/>
    <property type="project" value="InterPro"/>
</dbReference>
<dbReference type="SUPFAM" id="SSF56112">
    <property type="entry name" value="Protein kinase-like (PK-like)"/>
    <property type="match status" value="1"/>
</dbReference>
<protein>
    <recommendedName>
        <fullName evidence="1">Protein kinase domain-containing protein</fullName>
    </recommendedName>
</protein>
<dbReference type="Proteomes" id="UP000291422">
    <property type="component" value="Unassembled WGS sequence"/>
</dbReference>
<gene>
    <name evidence="2" type="ORF">AA0117_g7896</name>
</gene>
<comment type="caution">
    <text evidence="2">The sequence shown here is derived from an EMBL/GenBank/DDBJ whole genome shotgun (WGS) entry which is preliminary data.</text>
</comment>
<dbReference type="GO" id="GO:0004672">
    <property type="term" value="F:protein kinase activity"/>
    <property type="evidence" value="ECO:0007669"/>
    <property type="project" value="InterPro"/>
</dbReference>
<dbReference type="InterPro" id="IPR000719">
    <property type="entry name" value="Prot_kinase_dom"/>
</dbReference>
<dbReference type="InterPro" id="IPR011009">
    <property type="entry name" value="Kinase-like_dom_sf"/>
</dbReference>
<dbReference type="InterPro" id="IPR029498">
    <property type="entry name" value="HeLo_dom"/>
</dbReference>
<evidence type="ECO:0000313" key="3">
    <source>
        <dbReference type="Proteomes" id="UP000291422"/>
    </source>
</evidence>
<dbReference type="PANTHER" id="PTHR37542">
    <property type="entry name" value="HELO DOMAIN-CONTAINING PROTEIN-RELATED"/>
    <property type="match status" value="1"/>
</dbReference>
<dbReference type="EMBL" id="PDXD01000022">
    <property type="protein sequence ID" value="RYN73278.1"/>
    <property type="molecule type" value="Genomic_DNA"/>
</dbReference>
<dbReference type="PROSITE" id="PS50011">
    <property type="entry name" value="PROTEIN_KINASE_DOM"/>
    <property type="match status" value="1"/>
</dbReference>
<name>A0A4Q4NCC7_ALTAL</name>
<accession>A0A4Q4NCC7</accession>